<gene>
    <name evidence="4" type="ORF">FKV23_01585</name>
</gene>
<evidence type="ECO:0000313" key="5">
    <source>
        <dbReference type="Proteomes" id="UP000317199"/>
    </source>
</evidence>
<evidence type="ECO:0000313" key="4">
    <source>
        <dbReference type="EMBL" id="QDH68938.1"/>
    </source>
</evidence>
<reference evidence="4 5" key="1">
    <citation type="submission" date="2019-06" db="EMBL/GenBank/DDBJ databases">
        <title>Lysobacter alkalisoli sp. nov. isolated from saline-alkali soil.</title>
        <authorList>
            <person name="Sun J.-Q."/>
            <person name="Xu L."/>
        </authorList>
    </citation>
    <scope>NUCLEOTIDE SEQUENCE [LARGE SCALE GENOMIC DNA]</scope>
    <source>
        <strain evidence="4 5">SJ-36</strain>
    </source>
</reference>
<dbReference type="InterPro" id="IPR029063">
    <property type="entry name" value="SAM-dependent_MTases_sf"/>
</dbReference>
<dbReference type="OrthoDB" id="5565939at2"/>
<keyword evidence="1 4" id="KW-0489">Methyltransferase</keyword>
<sequence>MSATMRDDARPLPAASVRRISGAFSPDRWWSYRGDYFYTRSKLGSDPLYPGVIEALRGTRAPLVDLGCGLGLLAHALRDAGLSMPYHGVDNDAGKIRRAGRAAARAGLDAVSFDTVDLAVGLPSHRGSVAMLDVMQFIPREAHADVLDTMVAMLEPGARLVIRTGLDDGSRRARVTRAVDLLSRMLGWMKTTPRHYPDRDLLHDRLAGAGLEVRISSLSGNTPFNNWLVVARAP</sequence>
<protein>
    <submittedName>
        <fullName evidence="4">Class I SAM-dependent methyltransferase</fullName>
    </submittedName>
</protein>
<dbReference type="EMBL" id="CP041242">
    <property type="protein sequence ID" value="QDH68938.1"/>
    <property type="molecule type" value="Genomic_DNA"/>
</dbReference>
<keyword evidence="5" id="KW-1185">Reference proteome</keyword>
<dbReference type="PANTHER" id="PTHR43861">
    <property type="entry name" value="TRANS-ACONITATE 2-METHYLTRANSFERASE-RELATED"/>
    <property type="match status" value="1"/>
</dbReference>
<dbReference type="InterPro" id="IPR041698">
    <property type="entry name" value="Methyltransf_25"/>
</dbReference>
<dbReference type="GO" id="GO:0032259">
    <property type="term" value="P:methylation"/>
    <property type="evidence" value="ECO:0007669"/>
    <property type="project" value="UniProtKB-KW"/>
</dbReference>
<proteinExistence type="predicted"/>
<dbReference type="Gene3D" id="3.40.50.150">
    <property type="entry name" value="Vaccinia Virus protein VP39"/>
    <property type="match status" value="1"/>
</dbReference>
<organism evidence="4 5">
    <name type="scientific">Marilutibacter alkalisoli</name>
    <dbReference type="NCBI Taxonomy" id="2591633"/>
    <lineage>
        <taxon>Bacteria</taxon>
        <taxon>Pseudomonadati</taxon>
        <taxon>Pseudomonadota</taxon>
        <taxon>Gammaproteobacteria</taxon>
        <taxon>Lysobacterales</taxon>
        <taxon>Lysobacteraceae</taxon>
        <taxon>Marilutibacter</taxon>
    </lineage>
</organism>
<dbReference type="Proteomes" id="UP000317199">
    <property type="component" value="Chromosome"/>
</dbReference>
<dbReference type="SUPFAM" id="SSF53335">
    <property type="entry name" value="S-adenosyl-L-methionine-dependent methyltransferases"/>
    <property type="match status" value="1"/>
</dbReference>
<feature type="domain" description="Methyltransferase" evidence="3">
    <location>
        <begin position="64"/>
        <end position="157"/>
    </location>
</feature>
<dbReference type="RefSeq" id="WP_141622280.1">
    <property type="nucleotide sequence ID" value="NZ_CP041242.1"/>
</dbReference>
<dbReference type="Pfam" id="PF13649">
    <property type="entry name" value="Methyltransf_25"/>
    <property type="match status" value="1"/>
</dbReference>
<dbReference type="KEGG" id="lyj:FKV23_01585"/>
<dbReference type="PANTHER" id="PTHR43861:SF1">
    <property type="entry name" value="TRANS-ACONITATE 2-METHYLTRANSFERASE"/>
    <property type="match status" value="1"/>
</dbReference>
<evidence type="ECO:0000256" key="1">
    <source>
        <dbReference type="ARBA" id="ARBA00022603"/>
    </source>
</evidence>
<name>A0A514BNH0_9GAMM</name>
<evidence type="ECO:0000259" key="3">
    <source>
        <dbReference type="Pfam" id="PF13649"/>
    </source>
</evidence>
<accession>A0A514BNH0</accession>
<dbReference type="GO" id="GO:0008168">
    <property type="term" value="F:methyltransferase activity"/>
    <property type="evidence" value="ECO:0007669"/>
    <property type="project" value="UniProtKB-KW"/>
</dbReference>
<keyword evidence="2 4" id="KW-0808">Transferase</keyword>
<evidence type="ECO:0000256" key="2">
    <source>
        <dbReference type="ARBA" id="ARBA00022679"/>
    </source>
</evidence>
<dbReference type="AlphaFoldDB" id="A0A514BNH0"/>